<dbReference type="EC" id="4.1.1.44" evidence="4"/>
<feature type="region of interest" description="Disordered" evidence="1">
    <location>
        <begin position="28"/>
        <end position="48"/>
    </location>
</feature>
<dbReference type="RefSeq" id="WP_246428606.1">
    <property type="nucleotide sequence ID" value="NZ_JACHHN010000002.1"/>
</dbReference>
<keyword evidence="4" id="KW-0456">Lyase</keyword>
<evidence type="ECO:0000259" key="3">
    <source>
        <dbReference type="Pfam" id="PF07883"/>
    </source>
</evidence>
<proteinExistence type="predicted"/>
<dbReference type="PANTHER" id="PTHR43698">
    <property type="entry name" value="RIBD C-TERMINAL DOMAIN CONTAINING PROTEIN"/>
    <property type="match status" value="1"/>
</dbReference>
<dbReference type="InterPro" id="IPR003779">
    <property type="entry name" value="CMD-like"/>
</dbReference>
<feature type="compositionally biased region" description="Polar residues" evidence="1">
    <location>
        <begin position="33"/>
        <end position="48"/>
    </location>
</feature>
<dbReference type="GO" id="GO:0047575">
    <property type="term" value="F:4-carboxymuconolactone decarboxylase activity"/>
    <property type="evidence" value="ECO:0007669"/>
    <property type="project" value="UniProtKB-EC"/>
</dbReference>
<dbReference type="GO" id="GO:0051920">
    <property type="term" value="F:peroxiredoxin activity"/>
    <property type="evidence" value="ECO:0007669"/>
    <property type="project" value="InterPro"/>
</dbReference>
<dbReference type="SUPFAM" id="SSF69118">
    <property type="entry name" value="AhpD-like"/>
    <property type="match status" value="1"/>
</dbReference>
<dbReference type="InterPro" id="IPR047263">
    <property type="entry name" value="HNL-like_cupin"/>
</dbReference>
<dbReference type="Gene3D" id="2.60.120.10">
    <property type="entry name" value="Jelly Rolls"/>
    <property type="match status" value="1"/>
</dbReference>
<dbReference type="Proteomes" id="UP000543030">
    <property type="component" value="Unassembled WGS sequence"/>
</dbReference>
<evidence type="ECO:0000259" key="2">
    <source>
        <dbReference type="Pfam" id="PF02627"/>
    </source>
</evidence>
<dbReference type="InterPro" id="IPR011051">
    <property type="entry name" value="RmlC_Cupin_sf"/>
</dbReference>
<comment type="caution">
    <text evidence="4">The sequence shown here is derived from an EMBL/GenBank/DDBJ whole genome shotgun (WGS) entry which is preliminary data.</text>
</comment>
<dbReference type="Pfam" id="PF07883">
    <property type="entry name" value="Cupin_2"/>
    <property type="match status" value="1"/>
</dbReference>
<evidence type="ECO:0000313" key="5">
    <source>
        <dbReference type="Proteomes" id="UP000543030"/>
    </source>
</evidence>
<evidence type="ECO:0000256" key="1">
    <source>
        <dbReference type="SAM" id="MobiDB-lite"/>
    </source>
</evidence>
<dbReference type="InterPro" id="IPR029032">
    <property type="entry name" value="AhpD-like"/>
</dbReference>
<dbReference type="CDD" id="cd02233">
    <property type="entry name" value="cupin_HNL-like"/>
    <property type="match status" value="1"/>
</dbReference>
<dbReference type="PANTHER" id="PTHR43698:SF1">
    <property type="entry name" value="BLL4564 PROTEIN"/>
    <property type="match status" value="1"/>
</dbReference>
<accession>A0A840REB0</accession>
<dbReference type="SUPFAM" id="SSF51182">
    <property type="entry name" value="RmlC-like cupins"/>
    <property type="match status" value="1"/>
</dbReference>
<dbReference type="AlphaFoldDB" id="A0A840REB0"/>
<dbReference type="EMBL" id="JACHHN010000002">
    <property type="protein sequence ID" value="MBB5190693.1"/>
    <property type="molecule type" value="Genomic_DNA"/>
</dbReference>
<protein>
    <submittedName>
        <fullName evidence="4">4-carboxymuconolactone decarboxylase</fullName>
        <ecNumber evidence="4">4.1.1.44</ecNumber>
    </submittedName>
</protein>
<organism evidence="4 5">
    <name type="scientific">Silvimonas terrae</name>
    <dbReference type="NCBI Taxonomy" id="300266"/>
    <lineage>
        <taxon>Bacteria</taxon>
        <taxon>Pseudomonadati</taxon>
        <taxon>Pseudomonadota</taxon>
        <taxon>Betaproteobacteria</taxon>
        <taxon>Neisseriales</taxon>
        <taxon>Chitinibacteraceae</taxon>
        <taxon>Silvimonas</taxon>
    </lineage>
</organism>
<dbReference type="InterPro" id="IPR013096">
    <property type="entry name" value="Cupin_2"/>
</dbReference>
<sequence>MKRHTWFLVLSGAVWAQVETVPLYAQEKVSPMSEASPTTTSPQPSRAQQLMGDIDPKLAELTDKVLFGDIWERKQLSRRDRSLVTVAALIALNRPDQLRSHMALALQNGVTKDELVETITQLAFYSGWPNAVSAVSIAREVFRMADATAGPPSTAEHEGKMITVIHAASQPSVQGSADYFTGSVQVDSRFQAEAPARSAGGIVTFEPGARTAWHTHPLGQTLIVTSGTGLVQQWGGPVQVIKPGDIVWIPPGVKHWHGATATSSMTHIAIAEAQDGKSVDWMEQVSNAQYQATQPE</sequence>
<dbReference type="Gene3D" id="1.20.1290.10">
    <property type="entry name" value="AhpD-like"/>
    <property type="match status" value="1"/>
</dbReference>
<feature type="domain" description="Carboxymuconolactone decarboxylase-like" evidence="2">
    <location>
        <begin position="56"/>
        <end position="140"/>
    </location>
</feature>
<feature type="domain" description="Cupin type-2" evidence="3">
    <location>
        <begin position="202"/>
        <end position="265"/>
    </location>
</feature>
<reference evidence="4 5" key="1">
    <citation type="submission" date="2020-08" db="EMBL/GenBank/DDBJ databases">
        <title>Genomic Encyclopedia of Type Strains, Phase IV (KMG-IV): sequencing the most valuable type-strain genomes for metagenomic binning, comparative biology and taxonomic classification.</title>
        <authorList>
            <person name="Goeker M."/>
        </authorList>
    </citation>
    <scope>NUCLEOTIDE SEQUENCE [LARGE SCALE GENOMIC DNA]</scope>
    <source>
        <strain evidence="4 5">DSM 18233</strain>
    </source>
</reference>
<evidence type="ECO:0000313" key="4">
    <source>
        <dbReference type="EMBL" id="MBB5190693.1"/>
    </source>
</evidence>
<keyword evidence="5" id="KW-1185">Reference proteome</keyword>
<name>A0A840REB0_9NEIS</name>
<gene>
    <name evidence="4" type="ORF">HNQ50_001415</name>
</gene>
<dbReference type="Pfam" id="PF02627">
    <property type="entry name" value="CMD"/>
    <property type="match status" value="1"/>
</dbReference>
<dbReference type="InterPro" id="IPR014710">
    <property type="entry name" value="RmlC-like_jellyroll"/>
</dbReference>